<sequence length="145" mass="16669">MLTVSYTLNSQVKTQTRQIYLEKPLIEVNDQPARTQYLLQAIIDSFVEGILILTEQGELFHANAQARHICQQISPSETPIDSAPRAIWRVCQTLLDSRQILAHQKVIIEDEIATDDLDVFHIRVRWLDLDEGKPPYILVTMKDSE</sequence>
<name>A0A6B3N5K2_9CYAN</name>
<evidence type="ECO:0008006" key="2">
    <source>
        <dbReference type="Google" id="ProtNLM"/>
    </source>
</evidence>
<reference evidence="1" key="1">
    <citation type="submission" date="2019-11" db="EMBL/GenBank/DDBJ databases">
        <title>Genomic insights into an expanded diversity of filamentous marine cyanobacteria reveals the extraordinary biosynthetic potential of Moorea and Okeania.</title>
        <authorList>
            <person name="Ferreira Leao T."/>
            <person name="Wang M."/>
            <person name="Moss N."/>
            <person name="Da Silva R."/>
            <person name="Sanders J."/>
            <person name="Nurk S."/>
            <person name="Gurevich A."/>
            <person name="Humphrey G."/>
            <person name="Reher R."/>
            <person name="Zhu Q."/>
            <person name="Belda-Ferre P."/>
            <person name="Glukhov E."/>
            <person name="Rex R."/>
            <person name="Dorrestein P.C."/>
            <person name="Knight R."/>
            <person name="Pevzner P."/>
            <person name="Gerwick W.H."/>
            <person name="Gerwick L."/>
        </authorList>
    </citation>
    <scope>NUCLEOTIDE SEQUENCE</scope>
    <source>
        <strain evidence="1">SIO1C4</strain>
    </source>
</reference>
<dbReference type="Gene3D" id="3.30.450.20">
    <property type="entry name" value="PAS domain"/>
    <property type="match status" value="1"/>
</dbReference>
<comment type="caution">
    <text evidence="1">The sequence shown here is derived from an EMBL/GenBank/DDBJ whole genome shotgun (WGS) entry which is preliminary data.</text>
</comment>
<organism evidence="1">
    <name type="scientific">Symploca sp. SIO1C4</name>
    <dbReference type="NCBI Taxonomy" id="2607765"/>
    <lineage>
        <taxon>Bacteria</taxon>
        <taxon>Bacillati</taxon>
        <taxon>Cyanobacteriota</taxon>
        <taxon>Cyanophyceae</taxon>
        <taxon>Coleofasciculales</taxon>
        <taxon>Coleofasciculaceae</taxon>
        <taxon>Symploca</taxon>
    </lineage>
</organism>
<proteinExistence type="predicted"/>
<protein>
    <recommendedName>
        <fullName evidence="2">Helix-turn-helix transcriptional regulator</fullName>
    </recommendedName>
</protein>
<evidence type="ECO:0000313" key="1">
    <source>
        <dbReference type="EMBL" id="NER28419.1"/>
    </source>
</evidence>
<dbReference type="AlphaFoldDB" id="A0A6B3N5K2"/>
<accession>A0A6B3N5K2</accession>
<dbReference type="EMBL" id="JAAHFQ010000210">
    <property type="protein sequence ID" value="NER28419.1"/>
    <property type="molecule type" value="Genomic_DNA"/>
</dbReference>
<gene>
    <name evidence="1" type="ORF">F6J89_12480</name>
</gene>